<sequence length="55" mass="5917">MSAKCTCNLQVIGCSLTYSIPCHSASQSETLTLSYPGRDRPSLGHSCIHNYLITG</sequence>
<dbReference type="EMBL" id="UZAI01005149">
    <property type="protein sequence ID" value="VDO89291.1"/>
    <property type="molecule type" value="Genomic_DNA"/>
</dbReference>
<dbReference type="AlphaFoldDB" id="A0A3P7YNR4"/>
<evidence type="ECO:0000313" key="1">
    <source>
        <dbReference type="EMBL" id="VDO89291.1"/>
    </source>
</evidence>
<dbReference type="Proteomes" id="UP000277204">
    <property type="component" value="Unassembled WGS sequence"/>
</dbReference>
<proteinExistence type="predicted"/>
<name>A0A3P7YNR4_9TREM</name>
<reference evidence="1 2" key="1">
    <citation type="submission" date="2018-11" db="EMBL/GenBank/DDBJ databases">
        <authorList>
            <consortium name="Pathogen Informatics"/>
        </authorList>
    </citation>
    <scope>NUCLEOTIDE SEQUENCE [LARGE SCALE GENOMIC DNA]</scope>
    <source>
        <strain evidence="1 2">Zambia</strain>
    </source>
</reference>
<evidence type="ECO:0000313" key="2">
    <source>
        <dbReference type="Proteomes" id="UP000277204"/>
    </source>
</evidence>
<protein>
    <submittedName>
        <fullName evidence="1">Uncharacterized protein</fullName>
    </submittedName>
</protein>
<gene>
    <name evidence="1" type="ORF">SMRZ_LOCUS10183</name>
</gene>
<keyword evidence="2" id="KW-1185">Reference proteome</keyword>
<accession>A0A3P7YNR4</accession>
<organism evidence="1 2">
    <name type="scientific">Schistosoma margrebowiei</name>
    <dbReference type="NCBI Taxonomy" id="48269"/>
    <lineage>
        <taxon>Eukaryota</taxon>
        <taxon>Metazoa</taxon>
        <taxon>Spiralia</taxon>
        <taxon>Lophotrochozoa</taxon>
        <taxon>Platyhelminthes</taxon>
        <taxon>Trematoda</taxon>
        <taxon>Digenea</taxon>
        <taxon>Strigeidida</taxon>
        <taxon>Schistosomatoidea</taxon>
        <taxon>Schistosomatidae</taxon>
        <taxon>Schistosoma</taxon>
    </lineage>
</organism>